<dbReference type="Proteomes" id="UP001060336">
    <property type="component" value="Chromosome"/>
</dbReference>
<sequence length="294" mass="33174">MREPIPASANEIREVFVDGDAFPAKTGPPECVHAPSNSLLDPQRFYHLRDGMFRMREAREFLSDVVIISDIGEMPAGMVQNREVVVESVCRLLFFQRNPEIAEFLGMTLFEGGSPRGDGPDEYRVPSLKLQVIEAQMEMSELQADDIDVFARQRFLDRRSPGNFIDIGNDHQIVVLQVLQAEGYGPALRILPSPWLQAGRELLDTNIPDPVEPGREALPVFGKMKRFRQTGMGLGGFNEDERIDHILEFPKTQFQDVEFIVEHEAVVYGHAHAHLNRSDIPDFLVGQSYAVVQC</sequence>
<evidence type="ECO:0000313" key="1">
    <source>
        <dbReference type="EMBL" id="UUX50156.1"/>
    </source>
</evidence>
<accession>A0A9J7AV19</accession>
<dbReference type="KEGG" id="naci:NUH88_00330"/>
<dbReference type="EMBL" id="CP102480">
    <property type="protein sequence ID" value="UUX50156.1"/>
    <property type="molecule type" value="Genomic_DNA"/>
</dbReference>
<protein>
    <submittedName>
        <fullName evidence="1">Uncharacterized protein</fullName>
    </submittedName>
</protein>
<evidence type="ECO:0000313" key="2">
    <source>
        <dbReference type="Proteomes" id="UP001060336"/>
    </source>
</evidence>
<keyword evidence="2" id="KW-1185">Reference proteome</keyword>
<gene>
    <name evidence="1" type="ORF">NUH88_00330</name>
</gene>
<reference evidence="1" key="1">
    <citation type="submission" date="2022-08" db="EMBL/GenBank/DDBJ databases">
        <title>Nisaea acidiphila sp. nov., isolated from a marine algal debris and emended description of the genus Nisaea Urios et al. 2008.</title>
        <authorList>
            <person name="Kwon K."/>
        </authorList>
    </citation>
    <scope>NUCLEOTIDE SEQUENCE</scope>
    <source>
        <strain evidence="1">MEBiC11861</strain>
    </source>
</reference>
<dbReference type="AlphaFoldDB" id="A0A9J7AV19"/>
<name>A0A9J7AV19_9PROT</name>
<proteinExistence type="predicted"/>
<organism evidence="1 2">
    <name type="scientific">Nisaea acidiphila</name>
    <dbReference type="NCBI Taxonomy" id="1862145"/>
    <lineage>
        <taxon>Bacteria</taxon>
        <taxon>Pseudomonadati</taxon>
        <taxon>Pseudomonadota</taxon>
        <taxon>Alphaproteobacteria</taxon>
        <taxon>Rhodospirillales</taxon>
        <taxon>Thalassobaculaceae</taxon>
        <taxon>Nisaea</taxon>
    </lineage>
</organism>